<accession>A0A1C4ZAZ4</accession>
<dbReference type="EMBL" id="LT607413">
    <property type="protein sequence ID" value="SCF30099.1"/>
    <property type="molecule type" value="Genomic_DNA"/>
</dbReference>
<dbReference type="Proteomes" id="UP000198253">
    <property type="component" value="Chromosome I"/>
</dbReference>
<gene>
    <name evidence="2" type="ORF">GA0070618_5008</name>
</gene>
<evidence type="ECO:0000313" key="3">
    <source>
        <dbReference type="Proteomes" id="UP000198253"/>
    </source>
</evidence>
<name>A0A1C4ZAZ4_MICEC</name>
<keyword evidence="3" id="KW-1185">Reference proteome</keyword>
<evidence type="ECO:0000313" key="2">
    <source>
        <dbReference type="EMBL" id="SCF30099.1"/>
    </source>
</evidence>
<dbReference type="AlphaFoldDB" id="A0A1C4ZAZ4"/>
<sequence length="81" mass="8817">MSSRWKWFLRPGEVVLDVVGQVCPDRGIPGRCRRRAGAQGVPDEATGPDDGAGRAARPGARRTPLAGVNQRAGRYRRHDVP</sequence>
<feature type="region of interest" description="Disordered" evidence="1">
    <location>
        <begin position="27"/>
        <end position="81"/>
    </location>
</feature>
<feature type="compositionally biased region" description="Low complexity" evidence="1">
    <location>
        <begin position="53"/>
        <end position="62"/>
    </location>
</feature>
<evidence type="ECO:0000256" key="1">
    <source>
        <dbReference type="SAM" id="MobiDB-lite"/>
    </source>
</evidence>
<proteinExistence type="predicted"/>
<reference evidence="3" key="1">
    <citation type="submission" date="2016-06" db="EMBL/GenBank/DDBJ databases">
        <authorList>
            <person name="Varghese N."/>
            <person name="Submissions Spin"/>
        </authorList>
    </citation>
    <scope>NUCLEOTIDE SEQUENCE [LARGE SCALE GENOMIC DNA]</scope>
    <source>
        <strain evidence="3">DSM 43816</strain>
    </source>
</reference>
<protein>
    <submittedName>
        <fullName evidence="2">Uncharacterized protein</fullName>
    </submittedName>
</protein>
<organism evidence="2 3">
    <name type="scientific">Micromonospora echinospora</name>
    <name type="common">Micromonospora purpurea</name>
    <dbReference type="NCBI Taxonomy" id="1877"/>
    <lineage>
        <taxon>Bacteria</taxon>
        <taxon>Bacillati</taxon>
        <taxon>Actinomycetota</taxon>
        <taxon>Actinomycetes</taxon>
        <taxon>Micromonosporales</taxon>
        <taxon>Micromonosporaceae</taxon>
        <taxon>Micromonospora</taxon>
    </lineage>
</organism>
<dbReference type="InParanoid" id="A0A1C4ZAZ4"/>